<name>A0A172WRC8_STUST</name>
<dbReference type="AlphaFoldDB" id="A0A172WRC8"/>
<reference evidence="1 2" key="1">
    <citation type="submission" date="2016-05" db="EMBL/GenBank/DDBJ databases">
        <title>Genome sequence of Pseudomonas stutzeri 273 and identification of the exopolysaccharide biosynthesis locus.</title>
        <authorList>
            <person name="Wu S."/>
            <person name="Sun C."/>
        </authorList>
    </citation>
    <scope>NUCLEOTIDE SEQUENCE [LARGE SCALE GENOMIC DNA]</scope>
    <source>
        <strain evidence="1 2">273</strain>
    </source>
</reference>
<accession>A0A172WRC8</accession>
<dbReference type="Proteomes" id="UP000077787">
    <property type="component" value="Chromosome"/>
</dbReference>
<proteinExistence type="predicted"/>
<evidence type="ECO:0000313" key="2">
    <source>
        <dbReference type="Proteomes" id="UP000077787"/>
    </source>
</evidence>
<evidence type="ECO:0000313" key="1">
    <source>
        <dbReference type="EMBL" id="ANF25970.1"/>
    </source>
</evidence>
<dbReference type="RefSeq" id="WP_042924896.1">
    <property type="nucleotide sequence ID" value="NZ_CP015641.1"/>
</dbReference>
<sequence length="119" mass="12764">MLSNPISTKVIFALALAILLAWAGHTSALFMGSSQPSLSGNDSAHSHAHGDETQACAAYGDHCHSPLTADHLHETPHLTALLRISTLPERAQPILAPRYSIPPSPIFLIERPPRATFVL</sequence>
<protein>
    <submittedName>
        <fullName evidence="1">Uncharacterized protein</fullName>
    </submittedName>
</protein>
<dbReference type="OrthoDB" id="6121367at2"/>
<gene>
    <name evidence="1" type="ORF">PS273GM_12875</name>
</gene>
<dbReference type="EMBL" id="CP015641">
    <property type="protein sequence ID" value="ANF25970.1"/>
    <property type="molecule type" value="Genomic_DNA"/>
</dbReference>
<organism evidence="1 2">
    <name type="scientific">Stutzerimonas stutzeri</name>
    <name type="common">Pseudomonas stutzeri</name>
    <dbReference type="NCBI Taxonomy" id="316"/>
    <lineage>
        <taxon>Bacteria</taxon>
        <taxon>Pseudomonadati</taxon>
        <taxon>Pseudomonadota</taxon>
        <taxon>Gammaproteobacteria</taxon>
        <taxon>Pseudomonadales</taxon>
        <taxon>Pseudomonadaceae</taxon>
        <taxon>Stutzerimonas</taxon>
    </lineage>
</organism>